<dbReference type="EMBL" id="JAEFCI010001447">
    <property type="protein sequence ID" value="KAG5462900.1"/>
    <property type="molecule type" value="Genomic_DNA"/>
</dbReference>
<sequence>LFAVPRTSRRVNPFVDHVISFTVADGRVWIRNFQIAKNPPPSTTASCQAPDKEENRAEDDDDVTLVEIGPRLVLNPIRIFAGSFGGGTVYANPSSNSPASVRALARQLSAIHKKSRQFAGTMGKEKTQALKPEEDTQHDTRQAAFDRLTELAADAVGGKVLFATDDFFAVAENMISRAEPACDPARFTDFGKWMDGWETRRKRIAGHDWCILELGLSGTIEGIEVDTAYFTGNNAPRVSVQAACLEPGECYLLQTLSVKATLFHIPPPFAEMGTAATAAEIRAAEAVASDRWETILPISNLGPGRPETRHSLFKVDGKGRRWTHLRHVINMHPDGGIARLRVYGNVVRDWSSVKVEERVDLASPEFRGVGLSFDPAARDAALLHSDAHYGKPAYCLGLGRAVGMFDGWETARNPNRPPEFKTGDDGCLIAPGSQWAVFELGHPGTVEEVEIDTYHFKGNYPESCLVEVKREIRFHSPPPFPTVFVVAKLADVIFVLGFQGVQSADRLSTWGPHREPRRLMVLVYARAQVAAVAARDAHVPA</sequence>
<dbReference type="GO" id="GO:0006364">
    <property type="term" value="P:rRNA processing"/>
    <property type="evidence" value="ECO:0007669"/>
    <property type="project" value="InterPro"/>
</dbReference>
<dbReference type="PROSITE" id="PS50833">
    <property type="entry name" value="BRIX"/>
    <property type="match status" value="1"/>
</dbReference>
<dbReference type="AlphaFoldDB" id="A0A8H8A0W6"/>
<dbReference type="GO" id="GO:0004037">
    <property type="term" value="F:allantoicase activity"/>
    <property type="evidence" value="ECO:0007669"/>
    <property type="project" value="InterPro"/>
</dbReference>
<comment type="caution">
    <text evidence="4">The sequence shown here is derived from an EMBL/GenBank/DDBJ whole genome shotgun (WGS) entry which is preliminary data.</text>
</comment>
<keyword evidence="5" id="KW-1185">Reference proteome</keyword>
<dbReference type="Proteomes" id="UP000673691">
    <property type="component" value="Unassembled WGS sequence"/>
</dbReference>
<dbReference type="Pfam" id="PF04427">
    <property type="entry name" value="Brix"/>
    <property type="match status" value="1"/>
</dbReference>
<dbReference type="InterPro" id="IPR015908">
    <property type="entry name" value="Allantoicase_dom"/>
</dbReference>
<dbReference type="Pfam" id="PF03561">
    <property type="entry name" value="Allantoicase"/>
    <property type="match status" value="2"/>
</dbReference>
<dbReference type="InterPro" id="IPR005164">
    <property type="entry name" value="Allantoicase"/>
</dbReference>
<dbReference type="SUPFAM" id="SSF49785">
    <property type="entry name" value="Galactose-binding domain-like"/>
    <property type="match status" value="2"/>
</dbReference>
<organism evidence="4 5">
    <name type="scientific">Olpidium bornovanus</name>
    <dbReference type="NCBI Taxonomy" id="278681"/>
    <lineage>
        <taxon>Eukaryota</taxon>
        <taxon>Fungi</taxon>
        <taxon>Fungi incertae sedis</taxon>
        <taxon>Olpidiomycota</taxon>
        <taxon>Olpidiomycotina</taxon>
        <taxon>Olpidiomycetes</taxon>
        <taxon>Olpidiales</taxon>
        <taxon>Olpidiaceae</taxon>
        <taxon>Olpidium</taxon>
    </lineage>
</organism>
<dbReference type="PANTHER" id="PTHR12045">
    <property type="entry name" value="ALLANTOICASE"/>
    <property type="match status" value="1"/>
</dbReference>
<protein>
    <submittedName>
        <fullName evidence="4">Allantoicase repeat-domain-containing protein</fullName>
    </submittedName>
</protein>
<accession>A0A8H8A0W6</accession>
<evidence type="ECO:0000313" key="4">
    <source>
        <dbReference type="EMBL" id="KAG5462900.1"/>
    </source>
</evidence>
<dbReference type="Gene3D" id="2.60.120.260">
    <property type="entry name" value="Galactose-binding domain-like"/>
    <property type="match status" value="2"/>
</dbReference>
<evidence type="ECO:0000256" key="1">
    <source>
        <dbReference type="ARBA" id="ARBA00009242"/>
    </source>
</evidence>
<dbReference type="InterPro" id="IPR007109">
    <property type="entry name" value="Brix"/>
</dbReference>
<name>A0A8H8A0W6_9FUNG</name>
<dbReference type="OrthoDB" id="10266039at2759"/>
<dbReference type="NCBIfam" id="TIGR02961">
    <property type="entry name" value="allantoicase"/>
    <property type="match status" value="1"/>
</dbReference>
<dbReference type="InterPro" id="IPR008979">
    <property type="entry name" value="Galactose-bd-like_sf"/>
</dbReference>
<gene>
    <name evidence="4" type="ORF">BJ554DRAFT_2959</name>
</gene>
<dbReference type="PANTHER" id="PTHR12045:SF3">
    <property type="entry name" value="INACTIVE ALLANTOICASE-RELATED"/>
    <property type="match status" value="1"/>
</dbReference>
<evidence type="ECO:0000259" key="3">
    <source>
        <dbReference type="PROSITE" id="PS50833"/>
    </source>
</evidence>
<feature type="region of interest" description="Disordered" evidence="2">
    <location>
        <begin position="39"/>
        <end position="60"/>
    </location>
</feature>
<evidence type="ECO:0000256" key="2">
    <source>
        <dbReference type="SAM" id="MobiDB-lite"/>
    </source>
</evidence>
<feature type="non-terminal residue" evidence="4">
    <location>
        <position position="1"/>
    </location>
</feature>
<feature type="domain" description="Brix" evidence="3">
    <location>
        <begin position="1"/>
        <end position="85"/>
    </location>
</feature>
<comment type="similarity">
    <text evidence="1">Belongs to the allantoicase family.</text>
</comment>
<evidence type="ECO:0000313" key="5">
    <source>
        <dbReference type="Proteomes" id="UP000673691"/>
    </source>
</evidence>
<dbReference type="GO" id="GO:0019843">
    <property type="term" value="F:rRNA binding"/>
    <property type="evidence" value="ECO:0007669"/>
    <property type="project" value="InterPro"/>
</dbReference>
<dbReference type="GO" id="GO:0000256">
    <property type="term" value="P:allantoin catabolic process"/>
    <property type="evidence" value="ECO:0007669"/>
    <property type="project" value="InterPro"/>
</dbReference>
<proteinExistence type="inferred from homology"/>
<reference evidence="4 5" key="1">
    <citation type="journal article" name="Sci. Rep.">
        <title>Genome-scale phylogenetic analyses confirm Olpidium as the closest living zoosporic fungus to the non-flagellated, terrestrial fungi.</title>
        <authorList>
            <person name="Chang Y."/>
            <person name="Rochon D."/>
            <person name="Sekimoto S."/>
            <person name="Wang Y."/>
            <person name="Chovatia M."/>
            <person name="Sandor L."/>
            <person name="Salamov A."/>
            <person name="Grigoriev I.V."/>
            <person name="Stajich J.E."/>
            <person name="Spatafora J.W."/>
        </authorList>
    </citation>
    <scope>NUCLEOTIDE SEQUENCE [LARGE SCALE GENOMIC DNA]</scope>
    <source>
        <strain evidence="4">S191</strain>
    </source>
</reference>